<dbReference type="Pfam" id="PF14093">
    <property type="entry name" value="DUF4271"/>
    <property type="match status" value="1"/>
</dbReference>
<name>A0A6I4HUX9_9SPHI</name>
<accession>A0A6I4HUX9</accession>
<keyword evidence="2" id="KW-1185">Reference proteome</keyword>
<organism evidence="1 2">
    <name type="scientific">Mucilaginibacter ginkgonis</name>
    <dbReference type="NCBI Taxonomy" id="2682091"/>
    <lineage>
        <taxon>Bacteria</taxon>
        <taxon>Pseudomonadati</taxon>
        <taxon>Bacteroidota</taxon>
        <taxon>Sphingobacteriia</taxon>
        <taxon>Sphingobacteriales</taxon>
        <taxon>Sphingobacteriaceae</taxon>
        <taxon>Mucilaginibacter</taxon>
    </lineage>
</organism>
<gene>
    <name evidence="1" type="ORF">GO620_001045</name>
</gene>
<dbReference type="RefSeq" id="WP_157523207.1">
    <property type="nucleotide sequence ID" value="NZ_CP066775.1"/>
</dbReference>
<reference evidence="1 2" key="1">
    <citation type="submission" date="2020-12" db="EMBL/GenBank/DDBJ databases">
        <title>HMF7856_wgs.fasta genome submission.</title>
        <authorList>
            <person name="Kang H."/>
            <person name="Kim H."/>
            <person name="Joh K."/>
        </authorList>
    </citation>
    <scope>NUCLEOTIDE SEQUENCE [LARGE SCALE GENOMIC DNA]</scope>
    <source>
        <strain evidence="1 2">HMF7856</strain>
    </source>
</reference>
<dbReference type="AlphaFoldDB" id="A0A6I4HUX9"/>
<evidence type="ECO:0000313" key="1">
    <source>
        <dbReference type="EMBL" id="QQL50069.1"/>
    </source>
</evidence>
<dbReference type="KEGG" id="mgik:GO620_001045"/>
<sequence length="325" mass="36883">MRFLLILLMLVCACGACFAQGDSVLSTRDSVYRRPAPTAAQLLLDSVANAENARQQFIADSIAMQYINKGDSLRTNQFVVMMLRDSTYHGYGFLEMPKNKQSAVREGHTRHTRDRGIILIIIGLVTYGALLNRIVSKDILNVMQSFYSQRILAQVSKEDGLISSWAFIGLFVLFGLTFGLFLYQISSYYEIFYRISGIQLFFALSILIIVLFAIKFLILKIIGFIFDIGKVVSEYATTLFLTYFNITFVFLPVTLCFSLLAAKYIQPVLISALIISAVIFIWQYLRSSLNIISTFRFPKLYLFIYLCALEICPILVLIKALNIKT</sequence>
<dbReference type="Proteomes" id="UP000429232">
    <property type="component" value="Chromosome"/>
</dbReference>
<protein>
    <submittedName>
        <fullName evidence="1">DUF4271 domain-containing protein</fullName>
    </submittedName>
</protein>
<dbReference type="InterPro" id="IPR025367">
    <property type="entry name" value="DUF4271"/>
</dbReference>
<evidence type="ECO:0000313" key="2">
    <source>
        <dbReference type="Proteomes" id="UP000429232"/>
    </source>
</evidence>
<dbReference type="EMBL" id="CP066775">
    <property type="protein sequence ID" value="QQL50069.1"/>
    <property type="molecule type" value="Genomic_DNA"/>
</dbReference>
<proteinExistence type="predicted"/>